<sequence length="182" mass="19750">MPELTLRRPRLEAVPAPSFKDKVRRLQWRIVEATLYRWSPVPVHGWRCFLLRLFGAAVGRGAHPYPTARIWAPWNLRLGAASSLGPGVNCYSVGSITIEDYVTVSQGSHLCAATHDYRDPAFALVVGAIQIEAGAWVAAEAFIGPGVRVGRRAVVGARSVVTKDVSDGVVVVGNPARQISLR</sequence>
<evidence type="ECO:0000313" key="4">
    <source>
        <dbReference type="EMBL" id="PAQ10173.1"/>
    </source>
</evidence>
<dbReference type="CDD" id="cd05825">
    <property type="entry name" value="LbH_wcaF_like"/>
    <property type="match status" value="1"/>
</dbReference>
<reference evidence="4 5" key="1">
    <citation type="submission" date="2017-08" db="EMBL/GenBank/DDBJ databases">
        <title>Mesorhizobium wenxinae sp. nov., a novel rhizobial species isolated from root nodules of chickpea (Cicer arietinum L.).</title>
        <authorList>
            <person name="Zhang J."/>
        </authorList>
    </citation>
    <scope>NUCLEOTIDE SEQUENCE [LARGE SCALE GENOMIC DNA]</scope>
    <source>
        <strain evidence="4 5">SDW018</strain>
    </source>
</reference>
<dbReference type="InterPro" id="IPR018357">
    <property type="entry name" value="Hexapep_transf_CS"/>
</dbReference>
<dbReference type="OrthoDB" id="9815592at2"/>
<evidence type="ECO:0000256" key="3">
    <source>
        <dbReference type="ARBA" id="ARBA00022737"/>
    </source>
</evidence>
<dbReference type="InterPro" id="IPR051159">
    <property type="entry name" value="Hexapeptide_acetyltransf"/>
</dbReference>
<evidence type="ECO:0000256" key="2">
    <source>
        <dbReference type="ARBA" id="ARBA00022679"/>
    </source>
</evidence>
<dbReference type="GO" id="GO:0008374">
    <property type="term" value="F:O-acyltransferase activity"/>
    <property type="evidence" value="ECO:0007669"/>
    <property type="project" value="TreeGrafter"/>
</dbReference>
<comment type="similarity">
    <text evidence="1">Belongs to the transferase hexapeptide repeat family.</text>
</comment>
<evidence type="ECO:0000256" key="1">
    <source>
        <dbReference type="ARBA" id="ARBA00007274"/>
    </source>
</evidence>
<dbReference type="PROSITE" id="PS00101">
    <property type="entry name" value="HEXAPEP_TRANSFERASES"/>
    <property type="match status" value="1"/>
</dbReference>
<organism evidence="4 5">
    <name type="scientific">Mesorhizobium temperatum</name>
    <dbReference type="NCBI Taxonomy" id="241416"/>
    <lineage>
        <taxon>Bacteria</taxon>
        <taxon>Pseudomonadati</taxon>
        <taxon>Pseudomonadota</taxon>
        <taxon>Alphaproteobacteria</taxon>
        <taxon>Hyphomicrobiales</taxon>
        <taxon>Phyllobacteriaceae</taxon>
        <taxon>Mesorhizobium</taxon>
    </lineage>
</organism>
<dbReference type="InterPro" id="IPR011004">
    <property type="entry name" value="Trimer_LpxA-like_sf"/>
</dbReference>
<comment type="caution">
    <text evidence="4">The sequence shown here is derived from an EMBL/GenBank/DDBJ whole genome shotgun (WGS) entry which is preliminary data.</text>
</comment>
<dbReference type="Proteomes" id="UP000216442">
    <property type="component" value="Unassembled WGS sequence"/>
</dbReference>
<keyword evidence="3" id="KW-0677">Repeat</keyword>
<dbReference type="PANTHER" id="PTHR23416">
    <property type="entry name" value="SIALIC ACID SYNTHASE-RELATED"/>
    <property type="match status" value="1"/>
</dbReference>
<evidence type="ECO:0008006" key="6">
    <source>
        <dbReference type="Google" id="ProtNLM"/>
    </source>
</evidence>
<dbReference type="EMBL" id="NPKJ01000033">
    <property type="protein sequence ID" value="PAQ10173.1"/>
    <property type="molecule type" value="Genomic_DNA"/>
</dbReference>
<gene>
    <name evidence="4" type="ORF">CIT26_09430</name>
</gene>
<keyword evidence="2" id="KW-0808">Transferase</keyword>
<protein>
    <recommendedName>
        <fullName evidence="6">Colanic acid biosynthesis acetyltransferase</fullName>
    </recommendedName>
</protein>
<evidence type="ECO:0000313" key="5">
    <source>
        <dbReference type="Proteomes" id="UP000216442"/>
    </source>
</evidence>
<proteinExistence type="inferred from homology"/>
<dbReference type="Gene3D" id="2.160.10.10">
    <property type="entry name" value="Hexapeptide repeat proteins"/>
    <property type="match status" value="1"/>
</dbReference>
<accession>A0A271LPX8</accession>
<keyword evidence="5" id="KW-1185">Reference proteome</keyword>
<name>A0A271LPX8_9HYPH</name>
<dbReference type="AlphaFoldDB" id="A0A271LPX8"/>
<dbReference type="PANTHER" id="PTHR23416:SF23">
    <property type="entry name" value="ACETYLTRANSFERASE C18B11.09C-RELATED"/>
    <property type="match status" value="1"/>
</dbReference>
<dbReference type="GO" id="GO:0005829">
    <property type="term" value="C:cytosol"/>
    <property type="evidence" value="ECO:0007669"/>
    <property type="project" value="TreeGrafter"/>
</dbReference>
<dbReference type="SUPFAM" id="SSF51161">
    <property type="entry name" value="Trimeric LpxA-like enzymes"/>
    <property type="match status" value="1"/>
</dbReference>